<dbReference type="PANTHER" id="PTHR46401">
    <property type="entry name" value="GLYCOSYLTRANSFERASE WBBK-RELATED"/>
    <property type="match status" value="1"/>
</dbReference>
<proteinExistence type="predicted"/>
<dbReference type="RefSeq" id="WP_118299452.1">
    <property type="nucleotide sequence ID" value="NZ_QRJR01000006.1"/>
</dbReference>
<dbReference type="Pfam" id="PF13439">
    <property type="entry name" value="Glyco_transf_4"/>
    <property type="match status" value="1"/>
</dbReference>
<feature type="domain" description="Glycosyl transferase family 1" evidence="2">
    <location>
        <begin position="230"/>
        <end position="364"/>
    </location>
</feature>
<protein>
    <submittedName>
        <fullName evidence="4">Glycosyltransferase</fullName>
    </submittedName>
</protein>
<feature type="domain" description="Glycosyltransferase subfamily 4-like N-terminal" evidence="3">
    <location>
        <begin position="58"/>
        <end position="217"/>
    </location>
</feature>
<dbReference type="Gene3D" id="3.40.50.2000">
    <property type="entry name" value="Glycogen Phosphorylase B"/>
    <property type="match status" value="2"/>
</dbReference>
<organism evidence="4 5">
    <name type="scientific">Bacteroides ovatus</name>
    <dbReference type="NCBI Taxonomy" id="28116"/>
    <lineage>
        <taxon>Bacteria</taxon>
        <taxon>Pseudomonadati</taxon>
        <taxon>Bacteroidota</taxon>
        <taxon>Bacteroidia</taxon>
        <taxon>Bacteroidales</taxon>
        <taxon>Bacteroidaceae</taxon>
        <taxon>Bacteroides</taxon>
    </lineage>
</organism>
<gene>
    <name evidence="4" type="ORF">DW206_09425</name>
</gene>
<comment type="caution">
    <text evidence="4">The sequence shown here is derived from an EMBL/GenBank/DDBJ whole genome shotgun (WGS) entry which is preliminary data.</text>
</comment>
<dbReference type="AlphaFoldDB" id="A0A414X4U4"/>
<evidence type="ECO:0000256" key="1">
    <source>
        <dbReference type="ARBA" id="ARBA00022679"/>
    </source>
</evidence>
<keyword evidence="1 4" id="KW-0808">Transferase</keyword>
<dbReference type="GO" id="GO:0016757">
    <property type="term" value="F:glycosyltransferase activity"/>
    <property type="evidence" value="ECO:0007669"/>
    <property type="project" value="InterPro"/>
</dbReference>
<evidence type="ECO:0000259" key="3">
    <source>
        <dbReference type="Pfam" id="PF13439"/>
    </source>
</evidence>
<evidence type="ECO:0000313" key="5">
    <source>
        <dbReference type="Proteomes" id="UP000283329"/>
    </source>
</evidence>
<dbReference type="Proteomes" id="UP000283329">
    <property type="component" value="Unassembled WGS sequence"/>
</dbReference>
<dbReference type="InterPro" id="IPR001296">
    <property type="entry name" value="Glyco_trans_1"/>
</dbReference>
<dbReference type="InterPro" id="IPR028098">
    <property type="entry name" value="Glyco_trans_4-like_N"/>
</dbReference>
<name>A0A414X4U4_BACOV</name>
<dbReference type="Pfam" id="PF00534">
    <property type="entry name" value="Glycos_transf_1"/>
    <property type="match status" value="1"/>
</dbReference>
<sequence>MPTLLQINTCINKSTGRIAQQIGEKAITCGWQSYIAYSAREQQCESCSVLLPVGSKRDAHVHALFSRLFDCQGLLSKKSTKQLIENIKKIRPDVIHLHNIHGYYLNYPLLFQFLKEYEKPVVWTLHDCWAFTGHCVHYTDVGCFLWKTGCHNCPKKKSYPSSFLFDRSKRNYNEKKEAYANMQNLILVPVSYWLGDVTRQSILGKYSAHVIQNGIDINVFFPRTYATGEVRRKYRLQGKYIIIGVATGWSEEVGLSSFFELRKKLPKEKFTIVMVGCTSNIMRQLPDGIVGVPRTNSVDELAELYSTADILFNGSYQETFGLVTAEALACGTPVIVYNSTACSEIVTPKTGYIAEPKNIDQVLNFIWEDSAKSEKCRRLMSARCREYAVEHFDKEEKYKSYMELYSEIINKCKL</sequence>
<reference evidence="4 5" key="1">
    <citation type="submission" date="2018-08" db="EMBL/GenBank/DDBJ databases">
        <title>A genome reference for cultivated species of the human gut microbiota.</title>
        <authorList>
            <person name="Zou Y."/>
            <person name="Xue W."/>
            <person name="Luo G."/>
        </authorList>
    </citation>
    <scope>NUCLEOTIDE SEQUENCE [LARGE SCALE GENOMIC DNA]</scope>
    <source>
        <strain evidence="4 5">AM17-48</strain>
    </source>
</reference>
<dbReference type="EMBL" id="QRJR01000006">
    <property type="protein sequence ID" value="RHH48292.1"/>
    <property type="molecule type" value="Genomic_DNA"/>
</dbReference>
<dbReference type="SUPFAM" id="SSF53756">
    <property type="entry name" value="UDP-Glycosyltransferase/glycogen phosphorylase"/>
    <property type="match status" value="1"/>
</dbReference>
<evidence type="ECO:0000313" key="4">
    <source>
        <dbReference type="EMBL" id="RHH48292.1"/>
    </source>
</evidence>
<dbReference type="GO" id="GO:0009103">
    <property type="term" value="P:lipopolysaccharide biosynthetic process"/>
    <property type="evidence" value="ECO:0007669"/>
    <property type="project" value="TreeGrafter"/>
</dbReference>
<dbReference type="PANTHER" id="PTHR46401:SF2">
    <property type="entry name" value="GLYCOSYLTRANSFERASE WBBK-RELATED"/>
    <property type="match status" value="1"/>
</dbReference>
<evidence type="ECO:0000259" key="2">
    <source>
        <dbReference type="Pfam" id="PF00534"/>
    </source>
</evidence>
<accession>A0A414X4U4</accession>